<keyword evidence="1" id="KW-0433">Leucine-rich repeat</keyword>
<reference evidence="3 4" key="1">
    <citation type="submission" date="2018-05" db="EMBL/GenBank/DDBJ databases">
        <title>Candidatus Cardinium hertigii Genome Assembly.</title>
        <authorList>
            <person name="Showmaker K.C."/>
            <person name="Walden K.O."/>
            <person name="Fields C.J."/>
            <person name="Lambert K.N."/>
            <person name="Hudson M.E."/>
        </authorList>
    </citation>
    <scope>NUCLEOTIDE SEQUENCE [LARGE SCALE GENOMIC DNA]</scope>
    <source>
        <strain evidence="4">cHgTN10</strain>
    </source>
</reference>
<dbReference type="OrthoDB" id="1525027at2"/>
<sequence>MQLLHFYLTLLLTIFSFIACQVNKQDMLPNEQQKACSSKNQIGSEKNLLDLPNELLTKYIISRLPDEVVKTLIQINNWRLIACAVESLKLKYNNTINSYLITKENFNRDKDFIIRIGIKHVRFVYSDYEWQLSVLSSPGRSDTFKDLVLEDFLLSLICIETLERITIDQTKFSFTELILKPNHGINDKILHMLFKKLDDTAKNSLKTLRIFGPQLSSLNSIPELPSLKLFIMENNRLNIKDFTGFPVLLKLKRLFFCNNQLATVSGFPNLTMLRELDLSNNRLTNIIGLPSLPELESLNIKNNQLETVIGLPSLLNLRILHLSNNSIKGIIQLSNVPELKKLYLKNNQLSDVTELDLSSLPEGLKRLCLGNNQLTEDDLQLVPRSSKLSKLKNFISWNKQSTSSTDSTSS</sequence>
<name>A0A2Z3L978_9BACT</name>
<dbReference type="RefSeq" id="WP_109997336.1">
    <property type="nucleotide sequence ID" value="NZ_CP029619.1"/>
</dbReference>
<dbReference type="SMART" id="SM00369">
    <property type="entry name" value="LRR_TYP"/>
    <property type="match status" value="4"/>
</dbReference>
<dbReference type="PANTHER" id="PTHR46652:SF3">
    <property type="entry name" value="LEUCINE-RICH REPEAT-CONTAINING PROTEIN 9"/>
    <property type="match status" value="1"/>
</dbReference>
<keyword evidence="4" id="KW-1185">Reference proteome</keyword>
<dbReference type="Proteomes" id="UP000245872">
    <property type="component" value="Chromosome"/>
</dbReference>
<dbReference type="InterPro" id="IPR003591">
    <property type="entry name" value="Leu-rich_rpt_typical-subtyp"/>
</dbReference>
<accession>A0A2Z3L978</accession>
<dbReference type="EMBL" id="CP029619">
    <property type="protein sequence ID" value="AWN81931.1"/>
    <property type="molecule type" value="Genomic_DNA"/>
</dbReference>
<evidence type="ECO:0000256" key="2">
    <source>
        <dbReference type="ARBA" id="ARBA00022737"/>
    </source>
</evidence>
<dbReference type="SUPFAM" id="SSF52058">
    <property type="entry name" value="L domain-like"/>
    <property type="match status" value="1"/>
</dbReference>
<dbReference type="Pfam" id="PF12799">
    <property type="entry name" value="LRR_4"/>
    <property type="match status" value="2"/>
</dbReference>
<organism evidence="3 4">
    <name type="scientific">Candidatus Cardinium hertigii</name>
    <dbReference type="NCBI Taxonomy" id="247481"/>
    <lineage>
        <taxon>Bacteria</taxon>
        <taxon>Pseudomonadati</taxon>
        <taxon>Bacteroidota</taxon>
        <taxon>Cytophagia</taxon>
        <taxon>Cytophagales</taxon>
        <taxon>Amoebophilaceae</taxon>
        <taxon>Candidatus Cardinium</taxon>
    </lineage>
</organism>
<dbReference type="InterPro" id="IPR025875">
    <property type="entry name" value="Leu-rich_rpt_4"/>
</dbReference>
<dbReference type="InterPro" id="IPR050836">
    <property type="entry name" value="SDS22/Internalin_LRR"/>
</dbReference>
<dbReference type="PANTHER" id="PTHR46652">
    <property type="entry name" value="LEUCINE-RICH REPEAT AND IQ DOMAIN-CONTAINING PROTEIN 1-RELATED"/>
    <property type="match status" value="1"/>
</dbReference>
<dbReference type="PRINTS" id="PR00019">
    <property type="entry name" value="LEURICHRPT"/>
</dbReference>
<dbReference type="Gene3D" id="3.80.10.10">
    <property type="entry name" value="Ribonuclease Inhibitor"/>
    <property type="match status" value="1"/>
</dbReference>
<keyword evidence="2" id="KW-0677">Repeat</keyword>
<protein>
    <submittedName>
        <fullName evidence="3">Internalin-A</fullName>
    </submittedName>
</protein>
<evidence type="ECO:0000313" key="3">
    <source>
        <dbReference type="EMBL" id="AWN81931.1"/>
    </source>
</evidence>
<gene>
    <name evidence="3" type="primary">inlA_1</name>
    <name evidence="3" type="ORF">DK880_00615</name>
</gene>
<dbReference type="AlphaFoldDB" id="A0A2Z3L978"/>
<dbReference type="PROSITE" id="PS51450">
    <property type="entry name" value="LRR"/>
    <property type="match status" value="4"/>
</dbReference>
<dbReference type="SMART" id="SM00365">
    <property type="entry name" value="LRR_SD22"/>
    <property type="match status" value="5"/>
</dbReference>
<evidence type="ECO:0000313" key="4">
    <source>
        <dbReference type="Proteomes" id="UP000245872"/>
    </source>
</evidence>
<dbReference type="KEGG" id="cher:DK880_00615"/>
<evidence type="ECO:0000256" key="1">
    <source>
        <dbReference type="ARBA" id="ARBA00022614"/>
    </source>
</evidence>
<dbReference type="InterPro" id="IPR032675">
    <property type="entry name" value="LRR_dom_sf"/>
</dbReference>
<dbReference type="InterPro" id="IPR001611">
    <property type="entry name" value="Leu-rich_rpt"/>
</dbReference>
<proteinExistence type="predicted"/>
<dbReference type="SMART" id="SM00364">
    <property type="entry name" value="LRR_BAC"/>
    <property type="match status" value="4"/>
</dbReference>